<reference evidence="1" key="1">
    <citation type="journal article" date="2020" name="Nature">
        <title>Giant virus diversity and host interactions through global metagenomics.</title>
        <authorList>
            <person name="Schulz F."/>
            <person name="Roux S."/>
            <person name="Paez-Espino D."/>
            <person name="Jungbluth S."/>
            <person name="Walsh D.A."/>
            <person name="Denef V.J."/>
            <person name="McMahon K.D."/>
            <person name="Konstantinidis K.T."/>
            <person name="Eloe-Fadrosh E.A."/>
            <person name="Kyrpides N.C."/>
            <person name="Woyke T."/>
        </authorList>
    </citation>
    <scope>NUCLEOTIDE SEQUENCE</scope>
    <source>
        <strain evidence="1">GVMAG-M-3300020727-4</strain>
    </source>
</reference>
<dbReference type="EMBL" id="MN739403">
    <property type="protein sequence ID" value="QHT02843.1"/>
    <property type="molecule type" value="Genomic_DNA"/>
</dbReference>
<protein>
    <submittedName>
        <fullName evidence="1">Uncharacterized protein</fullName>
    </submittedName>
</protein>
<proteinExistence type="predicted"/>
<dbReference type="AlphaFoldDB" id="A0A6C0CEW2"/>
<organism evidence="1">
    <name type="scientific">viral metagenome</name>
    <dbReference type="NCBI Taxonomy" id="1070528"/>
    <lineage>
        <taxon>unclassified sequences</taxon>
        <taxon>metagenomes</taxon>
        <taxon>organismal metagenomes</taxon>
    </lineage>
</organism>
<evidence type="ECO:0000313" key="1">
    <source>
        <dbReference type="EMBL" id="QHT02843.1"/>
    </source>
</evidence>
<sequence>MKSVALFILFVGTVLIIKAYYENKYKNMDHPKTLIKYIPITQYEETLTPNEQLDEFYKSIFETSQPLIYDAKKI</sequence>
<accession>A0A6C0CEW2</accession>
<name>A0A6C0CEW2_9ZZZZ</name>